<evidence type="ECO:0000256" key="2">
    <source>
        <dbReference type="ARBA" id="ARBA00022679"/>
    </source>
</evidence>
<dbReference type="EMBL" id="MWQN01000001">
    <property type="protein sequence ID" value="OPC81894.1"/>
    <property type="molecule type" value="Genomic_DNA"/>
</dbReference>
<evidence type="ECO:0000256" key="7">
    <source>
        <dbReference type="SAM" id="MobiDB-lite"/>
    </source>
</evidence>
<evidence type="ECO:0000256" key="6">
    <source>
        <dbReference type="ARBA" id="ARBA00023316"/>
    </source>
</evidence>
<feature type="compositionally biased region" description="Pro residues" evidence="7">
    <location>
        <begin position="1"/>
        <end position="12"/>
    </location>
</feature>
<dbReference type="STRING" id="159449.B4N89_13970"/>
<dbReference type="Proteomes" id="UP000190037">
    <property type="component" value="Unassembled WGS sequence"/>
</dbReference>
<sequence>MVTLLPAPPARPSVPAAPAGSVAPAGPADRALRVAPLTEDAHLAHLDERGDAGFLQYPSWAVVKEAWRSEGIGWFDANGAVVGTALVLYRKMPKVPYWFAYLPEGPVIDWADPNPQRWLAPLIEHMRARHVFTVRMGPPLAHRRWQAQTVKDAVRHGLKHLDRVTPDEIVPLGATVALRLGDLGWRTSGDGADAQPRYTFELPFEGRALDQVKAGFNQEWKRAIAKAGKAGVDIAVGGYEDLPAFFDLLQVTERRNGFRLGRELPYYQRQYRALNTEAAGRMKLYLARFEDRLLAAHTLITAGERVWYQTGASTDHGRGVRPSHALQWRMIQDVHEHGIPVYDMRGVSPVIDPDDRLFGVLRWKLGTNGRVVENLGEWEYPVQPALHKAFRAYMSIR</sequence>
<accession>A0A1T3NYQ7</accession>
<dbReference type="Gene3D" id="3.40.630.30">
    <property type="match status" value="2"/>
</dbReference>
<dbReference type="GO" id="GO:0009252">
    <property type="term" value="P:peptidoglycan biosynthetic process"/>
    <property type="evidence" value="ECO:0007669"/>
    <property type="project" value="UniProtKB-KW"/>
</dbReference>
<dbReference type="PANTHER" id="PTHR36174">
    <property type="entry name" value="LIPID II:GLYCINE GLYCYLTRANSFERASE"/>
    <property type="match status" value="1"/>
</dbReference>
<dbReference type="InterPro" id="IPR050644">
    <property type="entry name" value="PG_Glycine_Bridge_Synth"/>
</dbReference>
<dbReference type="AlphaFoldDB" id="A0A1T3NYQ7"/>
<comment type="caution">
    <text evidence="8">The sequence shown here is derived from an EMBL/GenBank/DDBJ whole genome shotgun (WGS) entry which is preliminary data.</text>
</comment>
<dbReference type="OrthoDB" id="9793335at2"/>
<evidence type="ECO:0000313" key="9">
    <source>
        <dbReference type="Proteomes" id="UP000190037"/>
    </source>
</evidence>
<keyword evidence="2" id="KW-0808">Transferase</keyword>
<keyword evidence="6" id="KW-0961">Cell wall biogenesis/degradation</keyword>
<dbReference type="RefSeq" id="WP_078976163.1">
    <property type="nucleotide sequence ID" value="NZ_MWQN01000001.1"/>
</dbReference>
<gene>
    <name evidence="8" type="ORF">B4N89_13970</name>
</gene>
<dbReference type="PANTHER" id="PTHR36174:SF1">
    <property type="entry name" value="LIPID II:GLYCINE GLYCYLTRANSFERASE"/>
    <property type="match status" value="1"/>
</dbReference>
<evidence type="ECO:0000256" key="5">
    <source>
        <dbReference type="ARBA" id="ARBA00023315"/>
    </source>
</evidence>
<dbReference type="GO" id="GO:0008360">
    <property type="term" value="P:regulation of cell shape"/>
    <property type="evidence" value="ECO:0007669"/>
    <property type="project" value="UniProtKB-KW"/>
</dbReference>
<evidence type="ECO:0000256" key="1">
    <source>
        <dbReference type="ARBA" id="ARBA00009943"/>
    </source>
</evidence>
<evidence type="ECO:0000256" key="3">
    <source>
        <dbReference type="ARBA" id="ARBA00022960"/>
    </source>
</evidence>
<name>A0A1T3NYQ7_9ACTN</name>
<keyword evidence="9" id="KW-1185">Reference proteome</keyword>
<evidence type="ECO:0000256" key="4">
    <source>
        <dbReference type="ARBA" id="ARBA00022984"/>
    </source>
</evidence>
<feature type="region of interest" description="Disordered" evidence="7">
    <location>
        <begin position="1"/>
        <end position="22"/>
    </location>
</feature>
<protein>
    <submittedName>
        <fullName evidence="8">Peptidoglycan bridge formation protein FemAB</fullName>
    </submittedName>
</protein>
<proteinExistence type="inferred from homology"/>
<comment type="similarity">
    <text evidence="1">Belongs to the FemABX family.</text>
</comment>
<dbReference type="InterPro" id="IPR016181">
    <property type="entry name" value="Acyl_CoA_acyltransferase"/>
</dbReference>
<dbReference type="GO" id="GO:0016755">
    <property type="term" value="F:aminoacyltransferase activity"/>
    <property type="evidence" value="ECO:0007669"/>
    <property type="project" value="InterPro"/>
</dbReference>
<feature type="compositionally biased region" description="Low complexity" evidence="7">
    <location>
        <begin position="13"/>
        <end position="22"/>
    </location>
</feature>
<keyword evidence="4" id="KW-0573">Peptidoglycan synthesis</keyword>
<keyword evidence="5" id="KW-0012">Acyltransferase</keyword>
<dbReference type="Pfam" id="PF02388">
    <property type="entry name" value="FemAB"/>
    <property type="match status" value="2"/>
</dbReference>
<dbReference type="PROSITE" id="PS51191">
    <property type="entry name" value="FEMABX"/>
    <property type="match status" value="1"/>
</dbReference>
<organism evidence="8 9">
    <name type="scientific">Embleya scabrispora</name>
    <dbReference type="NCBI Taxonomy" id="159449"/>
    <lineage>
        <taxon>Bacteria</taxon>
        <taxon>Bacillati</taxon>
        <taxon>Actinomycetota</taxon>
        <taxon>Actinomycetes</taxon>
        <taxon>Kitasatosporales</taxon>
        <taxon>Streptomycetaceae</taxon>
        <taxon>Embleya</taxon>
    </lineage>
</organism>
<dbReference type="SUPFAM" id="SSF55729">
    <property type="entry name" value="Acyl-CoA N-acyltransferases (Nat)"/>
    <property type="match status" value="2"/>
</dbReference>
<reference evidence="8 9" key="1">
    <citation type="submission" date="2017-03" db="EMBL/GenBank/DDBJ databases">
        <title>Draft genome sequence of Streptomyces scabrisporus NF3, endophyte isolated from Amphipterygium adstringens.</title>
        <authorList>
            <person name="Vazquez M."/>
            <person name="Ceapa C.D."/>
            <person name="Rodriguez Luna D."/>
            <person name="Sanchez Esquivel S."/>
        </authorList>
    </citation>
    <scope>NUCLEOTIDE SEQUENCE [LARGE SCALE GENOMIC DNA]</scope>
    <source>
        <strain evidence="8 9">NF3</strain>
    </source>
</reference>
<evidence type="ECO:0000313" key="8">
    <source>
        <dbReference type="EMBL" id="OPC81894.1"/>
    </source>
</evidence>
<dbReference type="InterPro" id="IPR003447">
    <property type="entry name" value="FEMABX"/>
</dbReference>
<dbReference type="GO" id="GO:0071555">
    <property type="term" value="P:cell wall organization"/>
    <property type="evidence" value="ECO:0007669"/>
    <property type="project" value="UniProtKB-KW"/>
</dbReference>
<keyword evidence="3" id="KW-0133">Cell shape</keyword>